<feature type="transmembrane region" description="Helical" evidence="16">
    <location>
        <begin position="1660"/>
        <end position="1678"/>
    </location>
</feature>
<dbReference type="GO" id="GO:0046872">
    <property type="term" value="F:metal ion binding"/>
    <property type="evidence" value="ECO:0007669"/>
    <property type="project" value="UniProtKB-KW"/>
</dbReference>
<dbReference type="GO" id="GO:0020037">
    <property type="term" value="F:heme binding"/>
    <property type="evidence" value="ECO:0007669"/>
    <property type="project" value="InterPro"/>
</dbReference>
<evidence type="ECO:0000256" key="11">
    <source>
        <dbReference type="ARBA" id="ARBA00023004"/>
    </source>
</evidence>
<dbReference type="Pfam" id="PF03098">
    <property type="entry name" value="An_peroxidase"/>
    <property type="match status" value="1"/>
</dbReference>
<dbReference type="Gene3D" id="1.20.120.1770">
    <property type="match status" value="1"/>
</dbReference>
<keyword evidence="8" id="KW-0249">Electron transport</keyword>
<dbReference type="SUPFAM" id="SSF55856">
    <property type="entry name" value="Cytochrome b5-like heme/steroid binding domain"/>
    <property type="match status" value="1"/>
</dbReference>
<proteinExistence type="predicted"/>
<dbReference type="CDD" id="cd06183">
    <property type="entry name" value="cyt_b5_reduct_like"/>
    <property type="match status" value="1"/>
</dbReference>
<feature type="binding site" description="axial binding residue" evidence="14">
    <location>
        <position position="1215"/>
    </location>
    <ligand>
        <name>heme b</name>
        <dbReference type="ChEBI" id="CHEBI:60344"/>
    </ligand>
    <ligandPart>
        <name>Fe</name>
        <dbReference type="ChEBI" id="CHEBI:18248"/>
    </ligandPart>
</feature>
<dbReference type="PANTHER" id="PTHR11475:SF4">
    <property type="entry name" value="CHORION PEROXIDASE"/>
    <property type="match status" value="1"/>
</dbReference>
<dbReference type="PANTHER" id="PTHR11475">
    <property type="entry name" value="OXIDASE/PEROXIDASE"/>
    <property type="match status" value="1"/>
</dbReference>
<dbReference type="InterPro" id="IPR017938">
    <property type="entry name" value="Riboflavin_synthase-like_b-brl"/>
</dbReference>
<keyword evidence="6 16" id="KW-0812">Transmembrane</keyword>
<dbReference type="InterPro" id="IPR010255">
    <property type="entry name" value="Haem_peroxidase_sf"/>
</dbReference>
<sequence>MKKVKFTVPPKKKIIWREKPRKSVEVVRHSISNEKPSLFFYSPKHNYYNHANKNSRLKLINLKLKNEEVNSKSNLVNVLKQFNSVDQFGHQEPIQSHRHEVEDETVGQLQPNNTSGSHLSILHHRSSLDLIFKKKTYSDSEDYEDEELDILRKTENKSKESLSEDFLKNANVTHHQPISNPIDLVSKLSNLKKSKISGLEYSGDVNSSTEKCKNQNLQNDEKEYETIDATCYVLPFRNTEFKSEPSPKDLDNQKEHEEVDWNTCKLEKANITSTKSNTSFFKIPSRKSVKKENLITKYRNSKLITKKNSETETLQFNEKNQKKMFLFGSNHSKNNKMDAVIGINEIKDLVGVVDSYNGPKSMKFVFNENTLCPTFAQNTESIEKFADFVDTEDSKPEYLKKEESYLKSSVSESNILHSLKNSQTFDSPTLRSFNTEIPTQNSSNSRLNYSSTSNTQPEDDSGSESFEGKFKPGTAKASIIVGSSHNCPSLSSEELNLFHMDSTVHPKTWNSTKHMMNVENTSSTNIFKFPAPPTSVPSVIVTKHKSCSDMYNSKKKFSDEFQRSIQGYIINGRRFSDTAICTFPIEMVTINSIREENLDEECNGSHGYEVVASDSPKLTYVENNVHCLNNLIASKTTSYGADDQRNLNSEENLKEKNANIVTEIITITEVIDQREDNEEKLPLSSNQQNPSVSTNSSLSPSQAMQPSPMISMLPSPSKTTSNISNDKEELKKKRRHSIRDVLNRFNINGSAEIKDSNLLVNNTVDGVAVEKKKNNFESEKYFVTAELKKEGRLKEFVKKRLSTIQHPHNPQQLRNNDINLTAESHRKLTLSKIINRLKTINNNDKDKSEDFFFVNDKQNSEQNYSEEDLLSNNHSKNILLELPDIDLIFNKVEKEGNEEENLLNFKYDGLVKDINVDSKFERMYLDFCKLDKGLDFVSNWGAVHQHLLWKQVLPRIDYDDNKGVYDSEKLPSARFITNLMREFEETNFANEGTTEFLPNWGMVMHMDLLESESRNLSDPFPIIVPKGDPHFDPSVTGNIVLPFFRSPRNDALAEKAGGKGYIQIKNLRTAVIDGSGLYGMDEKGSNSFRLGVDGLFDHVDGINGEFPIKNDSTGLWNFPALNAQLTPTTSVIHICLFREHNRRARLLKERHPFFTDEELFQNARRWVIALIQKITYDQYLPSLIGEALPTYAGFDPKINPGIDMFFAGCSYRYAHGATNSIILRVDENGDTISQGHLLLRDSIFDIESLISLGIEPVLRGMAITEEQLVDLRYVEDLRSELKNSIFNGHAGFDLQAASIQRSRELGIPKYNFARFGLNLSRSYDFSDISSNLQVQSVLKKIYGTVDNVEAFIGGLAEDHFGAATVGPLFQASIKEQYIRIRSGDAFWYENPGVLSELELAEIKEMSLGKLITLNSKIKTFTANPFRFQHQRLNILSKASNGNLKSREQADESNYSSLIKFNENLIVNYVLNDDESLITFRIFSNYTGWFAFGFGNSMDDLDLFLFKNSNGSWNAINGISNGVGIVKEISPGNMLETTEITPVELKENFLTVFSFSRNLTSIDERFVTLTRKNHWVSYSGSMDVWPNYHGINRGSVSVNFFLQETSLEENGSSGETSKSRVSTLKFHGLFMAILFGVCFPVGVFAAKYYTDSASWLKIHQFIMSIIVSDTLVTAGTAFASNFDERKTAHSIIGLYISFIITTVSFTGILSSRTLHPKLVSFTKYFRNYHKIIGISTFLIGVVNMYLGASSIIKLDTKLPENLPNIVIVIPILIFVLGSFLGEIRKSRLEKLVALKGEVKSTTSNYHILPTYSWEDVNARIQSGCEKWIIIEDVIYDVKAYLNRHPGGVKAIEAMIGMEAGPNFYYKPKRESKKSKQEEVDKGGRDSKSARKRASVICKTSDIEASALATPTNERFSISGGDTDSSNLTKKEEDELMENFEKHNHSNLAILILGGMAIGKIETPNEPKESIIENTLGILSRKLSKKVGTAKKKSLVISIDKDIFKPTPFKNYILKIEQPQVLMTKDKPHFKIYKVKILLPRSKTLQIAPGKHISLVFLNAKGEVISRSYTPVRYLNKEFIEFYIKNYVGQMTTHLATATSIRCIFPAEPEKMKSEFQNPNMANGCWKNLGLIAGGTGLTFMLNLLEYHLYYLKNSDNSEEERNIVLYNLNNTKDNIFGCEHLEYLKRAFNLKGLFKIIHHVSNACEDFEGESGKVDGKRLKEAFPFAEVENSAVFICGPPEMTNKMSNLLINEGFPSSMIHKSF</sequence>
<evidence type="ECO:0000313" key="20">
    <source>
        <dbReference type="EMBL" id="KAJ3226529.1"/>
    </source>
</evidence>
<dbReference type="Proteomes" id="UP001211065">
    <property type="component" value="Unassembled WGS sequence"/>
</dbReference>
<dbReference type="InterPro" id="IPR005018">
    <property type="entry name" value="DOMON_domain"/>
</dbReference>
<dbReference type="Pfam" id="PF00970">
    <property type="entry name" value="FAD_binding_6"/>
    <property type="match status" value="1"/>
</dbReference>
<evidence type="ECO:0000256" key="10">
    <source>
        <dbReference type="ARBA" id="ARBA00023002"/>
    </source>
</evidence>
<evidence type="ECO:0000256" key="6">
    <source>
        <dbReference type="ARBA" id="ARBA00022692"/>
    </source>
</evidence>
<dbReference type="Pfam" id="PF00175">
    <property type="entry name" value="NAD_binding_1"/>
    <property type="match status" value="1"/>
</dbReference>
<feature type="compositionally biased region" description="Basic and acidic residues" evidence="15">
    <location>
        <begin position="1872"/>
        <end position="1887"/>
    </location>
</feature>
<evidence type="ECO:0000313" key="21">
    <source>
        <dbReference type="Proteomes" id="UP001211065"/>
    </source>
</evidence>
<dbReference type="GO" id="GO:0006979">
    <property type="term" value="P:response to oxidative stress"/>
    <property type="evidence" value="ECO:0007669"/>
    <property type="project" value="InterPro"/>
</dbReference>
<dbReference type="SUPFAM" id="SSF63380">
    <property type="entry name" value="Riboflavin synthase domain-like"/>
    <property type="match status" value="1"/>
</dbReference>
<evidence type="ECO:0000256" key="8">
    <source>
        <dbReference type="ARBA" id="ARBA00022982"/>
    </source>
</evidence>
<evidence type="ECO:0000256" key="4">
    <source>
        <dbReference type="ARBA" id="ARBA00022525"/>
    </source>
</evidence>
<dbReference type="InterPro" id="IPR037120">
    <property type="entry name" value="Haem_peroxidase_sf_animal"/>
</dbReference>
<dbReference type="CDD" id="cd08760">
    <property type="entry name" value="Cyt_b561_FRRS1_like"/>
    <property type="match status" value="1"/>
</dbReference>
<dbReference type="CDD" id="cd09631">
    <property type="entry name" value="DOMON_DOH"/>
    <property type="match status" value="1"/>
</dbReference>
<evidence type="ECO:0000256" key="12">
    <source>
        <dbReference type="ARBA" id="ARBA00023136"/>
    </source>
</evidence>
<dbReference type="InterPro" id="IPR019791">
    <property type="entry name" value="Haem_peroxidase_animal"/>
</dbReference>
<evidence type="ECO:0000256" key="7">
    <source>
        <dbReference type="ARBA" id="ARBA00022723"/>
    </source>
</evidence>
<keyword evidence="11 14" id="KW-0408">Iron</keyword>
<feature type="transmembrane region" description="Helical" evidence="16">
    <location>
        <begin position="1763"/>
        <end position="1780"/>
    </location>
</feature>
<name>A0AAD5XYI7_9FUNG</name>
<dbReference type="PRINTS" id="PR00457">
    <property type="entry name" value="ANPEROXIDASE"/>
</dbReference>
<comment type="caution">
    <text evidence="20">The sequence shown here is derived from an EMBL/GenBank/DDBJ whole genome shotgun (WGS) entry which is preliminary data.</text>
</comment>
<dbReference type="InterPro" id="IPR036400">
    <property type="entry name" value="Cyt_B5-like_heme/steroid_sf"/>
</dbReference>
<feature type="domain" description="Cytochrome b561" evidence="19">
    <location>
        <begin position="1588"/>
        <end position="1784"/>
    </location>
</feature>
<dbReference type="PROSITE" id="PS00191">
    <property type="entry name" value="CYTOCHROME_B5_1"/>
    <property type="match status" value="1"/>
</dbReference>
<reference evidence="20" key="1">
    <citation type="submission" date="2020-05" db="EMBL/GenBank/DDBJ databases">
        <title>Phylogenomic resolution of chytrid fungi.</title>
        <authorList>
            <person name="Stajich J.E."/>
            <person name="Amses K."/>
            <person name="Simmons R."/>
            <person name="Seto K."/>
            <person name="Myers J."/>
            <person name="Bonds A."/>
            <person name="Quandt C.A."/>
            <person name="Barry K."/>
            <person name="Liu P."/>
            <person name="Grigoriev I."/>
            <person name="Longcore J.E."/>
            <person name="James T.Y."/>
        </authorList>
    </citation>
    <scope>NUCLEOTIDE SEQUENCE</scope>
    <source>
        <strain evidence="20">JEL0476</strain>
    </source>
</reference>
<evidence type="ECO:0000256" key="3">
    <source>
        <dbReference type="ARBA" id="ARBA00022448"/>
    </source>
</evidence>
<dbReference type="InterPro" id="IPR006593">
    <property type="entry name" value="Cyt_b561/ferric_Rdtase_TM"/>
</dbReference>
<organism evidence="20 21">
    <name type="scientific">Clydaea vesicula</name>
    <dbReference type="NCBI Taxonomy" id="447962"/>
    <lineage>
        <taxon>Eukaryota</taxon>
        <taxon>Fungi</taxon>
        <taxon>Fungi incertae sedis</taxon>
        <taxon>Chytridiomycota</taxon>
        <taxon>Chytridiomycota incertae sedis</taxon>
        <taxon>Chytridiomycetes</taxon>
        <taxon>Lobulomycetales</taxon>
        <taxon>Lobulomycetaceae</taxon>
        <taxon>Clydaea</taxon>
    </lineage>
</organism>
<feature type="region of interest" description="Disordered" evidence="15">
    <location>
        <begin position="677"/>
        <end position="735"/>
    </location>
</feature>
<dbReference type="InterPro" id="IPR039261">
    <property type="entry name" value="FNR_nucleotide-bd"/>
</dbReference>
<dbReference type="InterPro" id="IPR045266">
    <property type="entry name" value="DOH_DOMON"/>
</dbReference>
<dbReference type="GO" id="GO:0016020">
    <property type="term" value="C:membrane"/>
    <property type="evidence" value="ECO:0007669"/>
    <property type="project" value="UniProtKB-SubCell"/>
</dbReference>
<feature type="compositionally biased region" description="Low complexity" evidence="15">
    <location>
        <begin position="689"/>
        <end position="717"/>
    </location>
</feature>
<dbReference type="Gene3D" id="2.40.30.10">
    <property type="entry name" value="Translation factors"/>
    <property type="match status" value="1"/>
</dbReference>
<keyword evidence="9 16" id="KW-1133">Transmembrane helix</keyword>
<dbReference type="InterPro" id="IPR001433">
    <property type="entry name" value="OxRdtase_FAD/NAD-bd"/>
</dbReference>
<accession>A0AAD5XYI7</accession>
<gene>
    <name evidence="20" type="primary">MLT-7_2</name>
    <name evidence="20" type="ORF">HK099_004705</name>
</gene>
<dbReference type="Gene3D" id="3.10.120.10">
    <property type="entry name" value="Cytochrome b5-like heme/steroid binding domain"/>
    <property type="match status" value="1"/>
</dbReference>
<keyword evidence="21" id="KW-1185">Reference proteome</keyword>
<feature type="compositionally biased region" description="Low complexity" evidence="15">
    <location>
        <begin position="441"/>
        <end position="454"/>
    </location>
</feature>
<dbReference type="PROSITE" id="PS50939">
    <property type="entry name" value="CYTOCHROME_B561"/>
    <property type="match status" value="1"/>
</dbReference>
<dbReference type="InterPro" id="IPR018506">
    <property type="entry name" value="Cyt_B5_heme-BS"/>
</dbReference>
<dbReference type="Gene3D" id="1.10.640.10">
    <property type="entry name" value="Haem peroxidase domain superfamily, animal type"/>
    <property type="match status" value="1"/>
</dbReference>
<keyword evidence="4" id="KW-0964">Secreted</keyword>
<keyword evidence="5 14" id="KW-0349">Heme</keyword>
<evidence type="ECO:0000256" key="2">
    <source>
        <dbReference type="ARBA" id="ARBA00004613"/>
    </source>
</evidence>
<evidence type="ECO:0000259" key="17">
    <source>
        <dbReference type="PROSITE" id="PS50255"/>
    </source>
</evidence>
<dbReference type="PROSITE" id="PS50836">
    <property type="entry name" value="DOMON"/>
    <property type="match status" value="1"/>
</dbReference>
<evidence type="ECO:0000256" key="15">
    <source>
        <dbReference type="SAM" id="MobiDB-lite"/>
    </source>
</evidence>
<evidence type="ECO:0000256" key="13">
    <source>
        <dbReference type="ARBA" id="ARBA00023180"/>
    </source>
</evidence>
<feature type="transmembrane region" description="Helical" evidence="16">
    <location>
        <begin position="1690"/>
        <end position="1709"/>
    </location>
</feature>
<keyword evidence="3" id="KW-0813">Transport</keyword>
<dbReference type="SUPFAM" id="SSF52343">
    <property type="entry name" value="Ferredoxin reductase-like, C-terminal NADP-linked domain"/>
    <property type="match status" value="1"/>
</dbReference>
<dbReference type="EMBL" id="JADGJW010000034">
    <property type="protein sequence ID" value="KAJ3226529.1"/>
    <property type="molecule type" value="Genomic_DNA"/>
</dbReference>
<evidence type="ECO:0000256" key="5">
    <source>
        <dbReference type="ARBA" id="ARBA00022617"/>
    </source>
</evidence>
<keyword evidence="20" id="KW-0575">Peroxidase</keyword>
<feature type="compositionally biased region" description="Polar residues" evidence="15">
    <location>
        <begin position="427"/>
        <end position="440"/>
    </location>
</feature>
<dbReference type="SMART" id="SM01117">
    <property type="entry name" value="Cyt-b5"/>
    <property type="match status" value="1"/>
</dbReference>
<keyword evidence="12 16" id="KW-0472">Membrane</keyword>
<dbReference type="GO" id="GO:0004601">
    <property type="term" value="F:peroxidase activity"/>
    <property type="evidence" value="ECO:0007669"/>
    <property type="project" value="UniProtKB-KW"/>
</dbReference>
<comment type="subcellular location">
    <subcellularLocation>
        <location evidence="1">Membrane</location>
    </subcellularLocation>
    <subcellularLocation>
        <location evidence="2">Secreted</location>
    </subcellularLocation>
</comment>
<evidence type="ECO:0000256" key="9">
    <source>
        <dbReference type="ARBA" id="ARBA00022989"/>
    </source>
</evidence>
<dbReference type="PROSITE" id="PS50255">
    <property type="entry name" value="CYTOCHROME_B5_2"/>
    <property type="match status" value="1"/>
</dbReference>
<dbReference type="Pfam" id="PF00173">
    <property type="entry name" value="Cyt-b5"/>
    <property type="match status" value="1"/>
</dbReference>
<feature type="domain" description="DOMON" evidence="18">
    <location>
        <begin position="1462"/>
        <end position="1580"/>
    </location>
</feature>
<evidence type="ECO:0000256" key="1">
    <source>
        <dbReference type="ARBA" id="ARBA00004370"/>
    </source>
</evidence>
<keyword evidence="7 14" id="KW-0479">Metal-binding</keyword>
<keyword evidence="10" id="KW-0560">Oxidoreductase</keyword>
<evidence type="ECO:0000259" key="18">
    <source>
        <dbReference type="PROSITE" id="PS50836"/>
    </source>
</evidence>
<evidence type="ECO:0000256" key="14">
    <source>
        <dbReference type="PIRSR" id="PIRSR619791-2"/>
    </source>
</evidence>
<protein>
    <submittedName>
        <fullName evidence="20">Peroxidase mlt-7</fullName>
    </submittedName>
</protein>
<feature type="transmembrane region" description="Helical" evidence="16">
    <location>
        <begin position="1625"/>
        <end position="1648"/>
    </location>
</feature>
<feature type="transmembrane region" description="Helical" evidence="16">
    <location>
        <begin position="1730"/>
        <end position="1751"/>
    </location>
</feature>
<evidence type="ECO:0000256" key="16">
    <source>
        <dbReference type="SAM" id="Phobius"/>
    </source>
</evidence>
<dbReference type="SMART" id="SM00665">
    <property type="entry name" value="B561"/>
    <property type="match status" value="1"/>
</dbReference>
<dbReference type="InterPro" id="IPR008333">
    <property type="entry name" value="Cbr1-like_FAD-bd_dom"/>
</dbReference>
<feature type="region of interest" description="Disordered" evidence="15">
    <location>
        <begin position="427"/>
        <end position="468"/>
    </location>
</feature>
<dbReference type="GO" id="GO:0005576">
    <property type="term" value="C:extracellular region"/>
    <property type="evidence" value="ECO:0007669"/>
    <property type="project" value="UniProtKB-SubCell"/>
</dbReference>
<dbReference type="SUPFAM" id="SSF48113">
    <property type="entry name" value="Heme-dependent peroxidases"/>
    <property type="match status" value="1"/>
</dbReference>
<feature type="domain" description="Cytochrome b5 heme-binding" evidence="17">
    <location>
        <begin position="1807"/>
        <end position="1862"/>
    </location>
</feature>
<dbReference type="PROSITE" id="PS50292">
    <property type="entry name" value="PEROXIDASE_3"/>
    <property type="match status" value="1"/>
</dbReference>
<evidence type="ECO:0000259" key="19">
    <source>
        <dbReference type="PROSITE" id="PS50939"/>
    </source>
</evidence>
<feature type="region of interest" description="Disordered" evidence="15">
    <location>
        <begin position="1865"/>
        <end position="1891"/>
    </location>
</feature>
<keyword evidence="13" id="KW-0325">Glycoprotein</keyword>
<dbReference type="InterPro" id="IPR001199">
    <property type="entry name" value="Cyt_B5-like_heme/steroid-bd"/>
</dbReference>
<dbReference type="Gene3D" id="3.40.50.80">
    <property type="entry name" value="Nucleotide-binding domain of ferredoxin-NADP reductase (FNR) module"/>
    <property type="match status" value="1"/>
</dbReference>